<keyword evidence="2" id="KW-0812">Transmembrane</keyword>
<sequence length="74" mass="7930">MAEKPGLFGGGPVPVSGKEEKGVTIRNMDQGIYEAGAPPTLEDRWFSIPLFVRWVILISVVVAIGFAIASLSRS</sequence>
<dbReference type="STRING" id="1801756.A3C67_03145"/>
<reference evidence="3 4" key="1">
    <citation type="journal article" date="2016" name="Nat. Commun.">
        <title>Thousands of microbial genomes shed light on interconnected biogeochemical processes in an aquifer system.</title>
        <authorList>
            <person name="Anantharaman K."/>
            <person name="Brown C.T."/>
            <person name="Hug L.A."/>
            <person name="Sharon I."/>
            <person name="Castelle C.J."/>
            <person name="Probst A.J."/>
            <person name="Thomas B.C."/>
            <person name="Singh A."/>
            <person name="Wilkins M.J."/>
            <person name="Karaoz U."/>
            <person name="Brodie E.L."/>
            <person name="Williams K.H."/>
            <person name="Hubbard S.S."/>
            <person name="Banfield J.F."/>
        </authorList>
    </citation>
    <scope>NUCLEOTIDE SEQUENCE [LARGE SCALE GENOMIC DNA]</scope>
</reference>
<organism evidence="3 4">
    <name type="scientific">Candidatus Nomurabacteria bacterium RIFCSPHIGHO2_02_FULL_42_19</name>
    <dbReference type="NCBI Taxonomy" id="1801756"/>
    <lineage>
        <taxon>Bacteria</taxon>
        <taxon>Candidatus Nomuraibacteriota</taxon>
    </lineage>
</organism>
<comment type="caution">
    <text evidence="3">The sequence shown here is derived from an EMBL/GenBank/DDBJ whole genome shotgun (WGS) entry which is preliminary data.</text>
</comment>
<keyword evidence="2" id="KW-0472">Membrane</keyword>
<evidence type="ECO:0000256" key="1">
    <source>
        <dbReference type="SAM" id="MobiDB-lite"/>
    </source>
</evidence>
<dbReference type="Proteomes" id="UP000179275">
    <property type="component" value="Unassembled WGS sequence"/>
</dbReference>
<dbReference type="EMBL" id="MFUG01000007">
    <property type="protein sequence ID" value="OGI76186.1"/>
    <property type="molecule type" value="Genomic_DNA"/>
</dbReference>
<protein>
    <submittedName>
        <fullName evidence="3">Uncharacterized protein</fullName>
    </submittedName>
</protein>
<feature type="transmembrane region" description="Helical" evidence="2">
    <location>
        <begin position="51"/>
        <end position="71"/>
    </location>
</feature>
<gene>
    <name evidence="3" type="ORF">A3C67_03145</name>
</gene>
<evidence type="ECO:0000256" key="2">
    <source>
        <dbReference type="SAM" id="Phobius"/>
    </source>
</evidence>
<evidence type="ECO:0000313" key="3">
    <source>
        <dbReference type="EMBL" id="OGI76186.1"/>
    </source>
</evidence>
<feature type="region of interest" description="Disordered" evidence="1">
    <location>
        <begin position="1"/>
        <end position="20"/>
    </location>
</feature>
<dbReference type="AlphaFoldDB" id="A0A1F6W333"/>
<accession>A0A1F6W333</accession>
<name>A0A1F6W333_9BACT</name>
<evidence type="ECO:0000313" key="4">
    <source>
        <dbReference type="Proteomes" id="UP000179275"/>
    </source>
</evidence>
<proteinExistence type="predicted"/>
<keyword evidence="2" id="KW-1133">Transmembrane helix</keyword>